<dbReference type="RefSeq" id="WP_262096422.1">
    <property type="nucleotide sequence ID" value="NZ_JAOEGN010000009.1"/>
</dbReference>
<evidence type="ECO:0000259" key="1">
    <source>
        <dbReference type="PROSITE" id="PS51186"/>
    </source>
</evidence>
<dbReference type="SUPFAM" id="SSF55729">
    <property type="entry name" value="Acyl-CoA N-acyltransferases (Nat)"/>
    <property type="match status" value="1"/>
</dbReference>
<dbReference type="EMBL" id="JAOEGN010000009">
    <property type="protein sequence ID" value="MCU0105154.1"/>
    <property type="molecule type" value="Genomic_DNA"/>
</dbReference>
<dbReference type="PROSITE" id="PS51186">
    <property type="entry name" value="GNAT"/>
    <property type="match status" value="1"/>
</dbReference>
<comment type="caution">
    <text evidence="2">The sequence shown here is derived from an EMBL/GenBank/DDBJ whole genome shotgun (WGS) entry which is preliminary data.</text>
</comment>
<accession>A0ABT2PXU8</accession>
<proteinExistence type="predicted"/>
<reference evidence="3" key="1">
    <citation type="submission" date="2023-07" db="EMBL/GenBank/DDBJ databases">
        <title>Novel Mycoplasma species identified in domestic and wild animals.</title>
        <authorList>
            <person name="Volokhov D.V."/>
            <person name="Furtak V.A."/>
            <person name="Zagorodnyaya T.A."/>
        </authorList>
    </citation>
    <scope>NUCLEOTIDE SEQUENCE [LARGE SCALE GENOMIC DNA]</scope>
    <source>
        <strain evidence="3">92-19</strain>
    </source>
</reference>
<dbReference type="Pfam" id="PF00583">
    <property type="entry name" value="Acetyltransf_1"/>
    <property type="match status" value="1"/>
</dbReference>
<dbReference type="Gene3D" id="3.40.630.30">
    <property type="match status" value="1"/>
</dbReference>
<dbReference type="Proteomes" id="UP001209076">
    <property type="component" value="Unassembled WGS sequence"/>
</dbReference>
<evidence type="ECO:0000313" key="2">
    <source>
        <dbReference type="EMBL" id="MCU0105154.1"/>
    </source>
</evidence>
<dbReference type="InterPro" id="IPR016181">
    <property type="entry name" value="Acyl_CoA_acyltransferase"/>
</dbReference>
<dbReference type="CDD" id="cd04301">
    <property type="entry name" value="NAT_SF"/>
    <property type="match status" value="1"/>
</dbReference>
<sequence>MISLKPITIDNLFEVIKLSKTLDLDQQKRVADNIVSIAQAYVHYDTAWPRAIYEGETLVGFVMLNLKDEDIPKEDQPAYFLWRFMIVKPYQNLGYGKKVIEILIQKSISEGQRYLYVSCEMEDKMPYAFYIKMGFIDTHEVFDGEEILKLKLDELKPHQI</sequence>
<keyword evidence="3" id="KW-1185">Reference proteome</keyword>
<gene>
    <name evidence="2" type="ORF">N7603_05740</name>
</gene>
<protein>
    <submittedName>
        <fullName evidence="2">GNAT family N-acetyltransferase</fullName>
    </submittedName>
</protein>
<evidence type="ECO:0000313" key="3">
    <source>
        <dbReference type="Proteomes" id="UP001209076"/>
    </source>
</evidence>
<organism evidence="2 3">
    <name type="scientific">Paracholeplasma vituli</name>
    <dbReference type="NCBI Taxonomy" id="69473"/>
    <lineage>
        <taxon>Bacteria</taxon>
        <taxon>Bacillati</taxon>
        <taxon>Mycoplasmatota</taxon>
        <taxon>Mollicutes</taxon>
        <taxon>Acholeplasmatales</taxon>
        <taxon>Acholeplasmataceae</taxon>
        <taxon>Paracholeplasma</taxon>
    </lineage>
</organism>
<name>A0ABT2PXU8_9MOLU</name>
<feature type="domain" description="N-acetyltransferase" evidence="1">
    <location>
        <begin position="2"/>
        <end position="153"/>
    </location>
</feature>
<dbReference type="InterPro" id="IPR000182">
    <property type="entry name" value="GNAT_dom"/>
</dbReference>